<dbReference type="EMBL" id="BDDD01001175">
    <property type="protein sequence ID" value="GAV73969.1"/>
    <property type="molecule type" value="Genomic_DNA"/>
</dbReference>
<accession>A0A1Q3C1C6</accession>
<dbReference type="STRING" id="3775.A0A1Q3C1C6"/>
<reference evidence="3" key="1">
    <citation type="submission" date="2016-04" db="EMBL/GenBank/DDBJ databases">
        <title>Cephalotus genome sequencing.</title>
        <authorList>
            <person name="Fukushima K."/>
            <person name="Hasebe M."/>
            <person name="Fang X."/>
        </authorList>
    </citation>
    <scope>NUCLEOTIDE SEQUENCE [LARGE SCALE GENOMIC DNA]</scope>
    <source>
        <strain evidence="3">cv. St1</strain>
    </source>
</reference>
<evidence type="ECO:0000313" key="3">
    <source>
        <dbReference type="Proteomes" id="UP000187406"/>
    </source>
</evidence>
<name>A0A1Q3C1C6_CEPFO</name>
<dbReference type="OrthoDB" id="685909at2759"/>
<dbReference type="AlphaFoldDB" id="A0A1Q3C1C6"/>
<protein>
    <submittedName>
        <fullName evidence="2">Transposase_28 domain-containing protein</fullName>
    </submittedName>
</protein>
<dbReference type="InterPro" id="IPR007321">
    <property type="entry name" value="Transposase_28"/>
</dbReference>
<dbReference type="PANTHER" id="PTHR31099:SF28">
    <property type="entry name" value="F5J5.12"/>
    <property type="match status" value="1"/>
</dbReference>
<feature type="domain" description="Transposase (putative) gypsy type" evidence="1">
    <location>
        <begin position="68"/>
        <end position="133"/>
    </location>
</feature>
<comment type="caution">
    <text evidence="2">The sequence shown here is derived from an EMBL/GenBank/DDBJ whole genome shotgun (WGS) entry which is preliminary data.</text>
</comment>
<gene>
    <name evidence="2" type="ORF">CFOL_v3_17452</name>
</gene>
<organism evidence="2 3">
    <name type="scientific">Cephalotus follicularis</name>
    <name type="common">Albany pitcher plant</name>
    <dbReference type="NCBI Taxonomy" id="3775"/>
    <lineage>
        <taxon>Eukaryota</taxon>
        <taxon>Viridiplantae</taxon>
        <taxon>Streptophyta</taxon>
        <taxon>Embryophyta</taxon>
        <taxon>Tracheophyta</taxon>
        <taxon>Spermatophyta</taxon>
        <taxon>Magnoliopsida</taxon>
        <taxon>eudicotyledons</taxon>
        <taxon>Gunneridae</taxon>
        <taxon>Pentapetalae</taxon>
        <taxon>rosids</taxon>
        <taxon>fabids</taxon>
        <taxon>Oxalidales</taxon>
        <taxon>Cephalotaceae</taxon>
        <taxon>Cephalotus</taxon>
    </lineage>
</organism>
<dbReference type="Pfam" id="PF04195">
    <property type="entry name" value="Transposase_28"/>
    <property type="match status" value="1"/>
</dbReference>
<evidence type="ECO:0000313" key="2">
    <source>
        <dbReference type="EMBL" id="GAV73969.1"/>
    </source>
</evidence>
<sequence length="269" mass="30418">MEATAASAPDVASTEAGVQVFRAPFEPSNLRPRKVGEPVKEYSLPRNLDYEILKDPQMAMENKPGYFVVFQDALEHGLRLPLPPFAVTVLRYYQIHPSILQAQSWRFIISFLVRCLKSGVTVTMGLFKEFHTLSSSPSKRGFYFKSRAGQKKLLAENTKTVKSWGGKYFMVKNLIGFTPCSWCDTLDTVRLNQRMVLTGDEKADLGRLSTLAPEEVGYVVFEDCLRRVGLSMSQGRRVRLELEEEIPMGVRRERGLDAWDEPASSTTIQ</sequence>
<proteinExistence type="predicted"/>
<dbReference type="PANTHER" id="PTHR31099">
    <property type="entry name" value="OS06G0165300 PROTEIN"/>
    <property type="match status" value="1"/>
</dbReference>
<dbReference type="InParanoid" id="A0A1Q3C1C6"/>
<dbReference type="Proteomes" id="UP000187406">
    <property type="component" value="Unassembled WGS sequence"/>
</dbReference>
<evidence type="ECO:0000259" key="1">
    <source>
        <dbReference type="Pfam" id="PF04195"/>
    </source>
</evidence>
<keyword evidence="3" id="KW-1185">Reference proteome</keyword>